<feature type="chain" id="PRO_5040148305" description="alpha-glucosidase" evidence="6">
    <location>
        <begin position="22"/>
        <end position="571"/>
    </location>
</feature>
<dbReference type="FunFam" id="3.90.400.10:FF:000001">
    <property type="entry name" value="Maltase A3, isoform A"/>
    <property type="match status" value="1"/>
</dbReference>
<evidence type="ECO:0000259" key="7">
    <source>
        <dbReference type="SMART" id="SM00642"/>
    </source>
</evidence>
<reference evidence="8" key="1">
    <citation type="submission" date="2022-01" db="EMBL/GenBank/DDBJ databases">
        <authorList>
            <person name="King R."/>
        </authorList>
    </citation>
    <scope>NUCLEOTIDE SEQUENCE</scope>
</reference>
<gene>
    <name evidence="8" type="ORF">PHAECO_LOCUS10509</name>
</gene>
<organism evidence="8 9">
    <name type="scientific">Phaedon cochleariae</name>
    <name type="common">Mustard beetle</name>
    <dbReference type="NCBI Taxonomy" id="80249"/>
    <lineage>
        <taxon>Eukaryota</taxon>
        <taxon>Metazoa</taxon>
        <taxon>Ecdysozoa</taxon>
        <taxon>Arthropoda</taxon>
        <taxon>Hexapoda</taxon>
        <taxon>Insecta</taxon>
        <taxon>Pterygota</taxon>
        <taxon>Neoptera</taxon>
        <taxon>Endopterygota</taxon>
        <taxon>Coleoptera</taxon>
        <taxon>Polyphaga</taxon>
        <taxon>Cucujiformia</taxon>
        <taxon>Chrysomeloidea</taxon>
        <taxon>Chrysomelidae</taxon>
        <taxon>Chrysomelinae</taxon>
        <taxon>Chrysomelini</taxon>
        <taxon>Phaedon</taxon>
    </lineage>
</organism>
<comment type="catalytic activity">
    <reaction evidence="1">
        <text>Hydrolysis of terminal, non-reducing (1-&gt;4)-linked alpha-D-glucose residues with release of alpha-D-glucose.</text>
        <dbReference type="EC" id="3.2.1.20"/>
    </reaction>
</comment>
<evidence type="ECO:0000256" key="5">
    <source>
        <dbReference type="ARBA" id="ARBA00023295"/>
    </source>
</evidence>
<protein>
    <recommendedName>
        <fullName evidence="3">alpha-glucosidase</fullName>
        <ecNumber evidence="3">3.2.1.20</ecNumber>
    </recommendedName>
</protein>
<sequence>MDVMWCHIVSLLVIGILAVDSNNVQKSTTVSLKSSDDSLDWWQTAVFYQIYPRSFMDSDNDGVGDLKGIESKLDHLKDAGVTATWLSPIFKSPQVDQGYDISDYRMVDPIFGSNDDLTSLIKKAHDLGIKVILDFVPNHTSDKHEWFVKSNNMTPGYEDYYIWHPKSNNTSSNPPPVPNNWISNFKGSAWEWSEKRQQYYYHNFAIQQPDLNYSNPKVVKEMKDTLTYWLDQGVDGFRIDAVPYLFEDPQFRDQPLADGYTEYDINNADSLNQMYIKDLPKTFDMIYQFREHVDEYVKKNNKNETKVLMTEAYSPIEKQMLYYGSKDGSRKGAHFTFNFNLISDITNPNFTIDELYDAINKWLVYIPSGYTSNWVIGNHDNHRAATRYGKDNVDGFNMLIAILPGVMVTYNGEEIGMEDGEVTCEEGFDPQATKNCSSFNQTSRDFERTPYHWDDSVNAGFNTGHKTWLPVSEKSKEVNLKAQNIEGIYSHYNIYKELMNLRNNFKNSSTIDSLAVIKVNENVLQIVRSRDDAEYILLFNIGDKDETIDFLQAKMYHKVVVSSLKSSYEIG</sequence>
<dbReference type="EMBL" id="OU896712">
    <property type="protein sequence ID" value="CAG9822913.1"/>
    <property type="molecule type" value="Genomic_DNA"/>
</dbReference>
<proteinExistence type="inferred from homology"/>
<dbReference type="EC" id="3.2.1.20" evidence="3"/>
<evidence type="ECO:0000313" key="9">
    <source>
        <dbReference type="Proteomes" id="UP001153737"/>
    </source>
</evidence>
<comment type="similarity">
    <text evidence="2">Belongs to the glycosyl hydrolase 13 family.</text>
</comment>
<feature type="signal peptide" evidence="6">
    <location>
        <begin position="1"/>
        <end position="21"/>
    </location>
</feature>
<dbReference type="GO" id="GO:0005975">
    <property type="term" value="P:carbohydrate metabolic process"/>
    <property type="evidence" value="ECO:0007669"/>
    <property type="project" value="InterPro"/>
</dbReference>
<reference evidence="8" key="2">
    <citation type="submission" date="2022-10" db="EMBL/GenBank/DDBJ databases">
        <authorList>
            <consortium name="ENA_rothamsted_submissions"/>
            <consortium name="culmorum"/>
            <person name="King R."/>
        </authorList>
    </citation>
    <scope>NUCLEOTIDE SEQUENCE</scope>
</reference>
<dbReference type="Gene3D" id="3.90.400.10">
    <property type="entry name" value="Oligo-1,6-glucosidase, Domain 2"/>
    <property type="match status" value="1"/>
</dbReference>
<dbReference type="SMART" id="SM00642">
    <property type="entry name" value="Aamy"/>
    <property type="match status" value="1"/>
</dbReference>
<evidence type="ECO:0000256" key="4">
    <source>
        <dbReference type="ARBA" id="ARBA00023180"/>
    </source>
</evidence>
<dbReference type="InterPro" id="IPR017853">
    <property type="entry name" value="GH"/>
</dbReference>
<dbReference type="Pfam" id="PF00128">
    <property type="entry name" value="Alpha-amylase"/>
    <property type="match status" value="1"/>
</dbReference>
<evidence type="ECO:0000256" key="6">
    <source>
        <dbReference type="SAM" id="SignalP"/>
    </source>
</evidence>
<accession>A0A9N9X263</accession>
<dbReference type="PANTHER" id="PTHR10357:SF179">
    <property type="entry name" value="NEUTRAL AND BASIC AMINO ACID TRANSPORT PROTEIN RBAT"/>
    <property type="match status" value="1"/>
</dbReference>
<dbReference type="InterPro" id="IPR006047">
    <property type="entry name" value="GH13_cat_dom"/>
</dbReference>
<dbReference type="OrthoDB" id="1740265at2759"/>
<evidence type="ECO:0000256" key="1">
    <source>
        <dbReference type="ARBA" id="ARBA00001657"/>
    </source>
</evidence>
<keyword evidence="5" id="KW-0326">Glycosidase</keyword>
<dbReference type="PANTHER" id="PTHR10357">
    <property type="entry name" value="ALPHA-AMYLASE FAMILY MEMBER"/>
    <property type="match status" value="1"/>
</dbReference>
<keyword evidence="5" id="KW-0378">Hydrolase</keyword>
<dbReference type="GO" id="GO:0004558">
    <property type="term" value="F:alpha-1,4-glucosidase activity"/>
    <property type="evidence" value="ECO:0007669"/>
    <property type="project" value="UniProtKB-EC"/>
</dbReference>
<keyword evidence="4" id="KW-0325">Glycoprotein</keyword>
<dbReference type="CDD" id="cd11328">
    <property type="entry name" value="AmyAc_maltase"/>
    <property type="match status" value="1"/>
</dbReference>
<keyword evidence="9" id="KW-1185">Reference proteome</keyword>
<evidence type="ECO:0000313" key="8">
    <source>
        <dbReference type="EMBL" id="CAG9822913.1"/>
    </source>
</evidence>
<name>A0A9N9X263_PHACE</name>
<dbReference type="InterPro" id="IPR045857">
    <property type="entry name" value="O16G_dom_2"/>
</dbReference>
<evidence type="ECO:0000256" key="2">
    <source>
        <dbReference type="ARBA" id="ARBA00008061"/>
    </source>
</evidence>
<dbReference type="Gene3D" id="3.20.20.80">
    <property type="entry name" value="Glycosidases"/>
    <property type="match status" value="1"/>
</dbReference>
<dbReference type="Proteomes" id="UP001153737">
    <property type="component" value="Chromosome 6"/>
</dbReference>
<feature type="domain" description="Glycosyl hydrolase family 13 catalytic" evidence="7">
    <location>
        <begin position="49"/>
        <end position="448"/>
    </location>
</feature>
<keyword evidence="6" id="KW-0732">Signal</keyword>
<dbReference type="SUPFAM" id="SSF51445">
    <property type="entry name" value="(Trans)glycosidases"/>
    <property type="match status" value="1"/>
</dbReference>
<evidence type="ECO:0000256" key="3">
    <source>
        <dbReference type="ARBA" id="ARBA00012741"/>
    </source>
</evidence>
<dbReference type="AlphaFoldDB" id="A0A9N9X263"/>